<dbReference type="GO" id="GO:0005737">
    <property type="term" value="C:cytoplasm"/>
    <property type="evidence" value="ECO:0007669"/>
    <property type="project" value="TreeGrafter"/>
</dbReference>
<dbReference type="Proteomes" id="UP001228636">
    <property type="component" value="Unassembled WGS sequence"/>
</dbReference>
<evidence type="ECO:0000313" key="2">
    <source>
        <dbReference type="EMBL" id="MDN3618389.1"/>
    </source>
</evidence>
<sequence>MILVTGGTGLVGAHLLYHLVKNDEKIRAIYRSEERIKKVQEVFSFYTDDATNLISKIEWFKADITDVPAMIPAFIGVEKVYHCAAFISFNPKDYREMRKVNIHGTAIIVNLAIDANVRKICFVGSIASVGDSLKGGLITEENEWNPESDNSGYSITKFGAEMEIWRASQEGVDVAIVNPGVILGSGFYTAGSGKMFTQVYNGFSYYTEGITGFVGVKDVVAAMIKLMNSSIKNERFILVAENKSFKEIFFSIADAFGKKRPTKNIKPWQTAIFWRVSWMLSLFSRKEPLLSKYSARSAHSVSKYSSEKIETTMPFQFEKIDDVIKEVSDRYVNSLSQNRP</sequence>
<comment type="caution">
    <text evidence="2">The sequence shown here is derived from an EMBL/GenBank/DDBJ whole genome shotgun (WGS) entry which is preliminary data.</text>
</comment>
<dbReference type="RefSeq" id="WP_261972011.1">
    <property type="nucleotide sequence ID" value="NZ_CP103460.1"/>
</dbReference>
<dbReference type="GO" id="GO:0004029">
    <property type="term" value="F:aldehyde dehydrogenase (NAD+) activity"/>
    <property type="evidence" value="ECO:0007669"/>
    <property type="project" value="TreeGrafter"/>
</dbReference>
<dbReference type="PANTHER" id="PTHR48079:SF6">
    <property type="entry name" value="NAD(P)-BINDING DOMAIN-CONTAINING PROTEIN-RELATED"/>
    <property type="match status" value="1"/>
</dbReference>
<dbReference type="PANTHER" id="PTHR48079">
    <property type="entry name" value="PROTEIN YEEZ"/>
    <property type="match status" value="1"/>
</dbReference>
<dbReference type="InterPro" id="IPR051783">
    <property type="entry name" value="NAD(P)-dependent_oxidoreduct"/>
</dbReference>
<dbReference type="SUPFAM" id="SSF51735">
    <property type="entry name" value="NAD(P)-binding Rossmann-fold domains"/>
    <property type="match status" value="1"/>
</dbReference>
<dbReference type="Gene3D" id="3.40.50.720">
    <property type="entry name" value="NAD(P)-binding Rossmann-like Domain"/>
    <property type="match status" value="1"/>
</dbReference>
<reference evidence="2 3" key="1">
    <citation type="journal article" date="2014" name="Int. J. Syst. Evol. Microbiol.">
        <title>Complete genome sequence of Corynebacterium casei LMG S-19264T (=DSM 44701T), isolated from a smear-ripened cheese.</title>
        <authorList>
            <consortium name="US DOE Joint Genome Institute (JGI-PGF)"/>
            <person name="Walter F."/>
            <person name="Albersmeier A."/>
            <person name="Kalinowski J."/>
            <person name="Ruckert C."/>
        </authorList>
    </citation>
    <scope>NUCLEOTIDE SEQUENCE [LARGE SCALE GENOMIC DNA]</scope>
    <source>
        <strain evidence="2 3">CECT 8670</strain>
    </source>
</reference>
<dbReference type="AlphaFoldDB" id="A0AAJ1VFK8"/>
<evidence type="ECO:0000313" key="3">
    <source>
        <dbReference type="Proteomes" id="UP001228636"/>
    </source>
</evidence>
<dbReference type="Pfam" id="PF01370">
    <property type="entry name" value="Epimerase"/>
    <property type="match status" value="1"/>
</dbReference>
<protein>
    <submittedName>
        <fullName evidence="2">NAD-dependent epimerase/dehydratase family protein</fullName>
    </submittedName>
</protein>
<evidence type="ECO:0000259" key="1">
    <source>
        <dbReference type="Pfam" id="PF01370"/>
    </source>
</evidence>
<dbReference type="InterPro" id="IPR036291">
    <property type="entry name" value="NAD(P)-bd_dom_sf"/>
</dbReference>
<name>A0AAJ1VFK8_9FLAO</name>
<organism evidence="2 3">
    <name type="scientific">Polaribacter sejongensis</name>
    <dbReference type="NCBI Taxonomy" id="985043"/>
    <lineage>
        <taxon>Bacteria</taxon>
        <taxon>Pseudomonadati</taxon>
        <taxon>Bacteroidota</taxon>
        <taxon>Flavobacteriia</taxon>
        <taxon>Flavobacteriales</taxon>
        <taxon>Flavobacteriaceae</taxon>
    </lineage>
</organism>
<proteinExistence type="predicted"/>
<dbReference type="EMBL" id="JAUFQH010000003">
    <property type="protein sequence ID" value="MDN3618389.1"/>
    <property type="molecule type" value="Genomic_DNA"/>
</dbReference>
<gene>
    <name evidence="2" type="ORF">QWY81_02830</name>
</gene>
<accession>A0AAJ1VFK8</accession>
<feature type="domain" description="NAD-dependent epimerase/dehydratase" evidence="1">
    <location>
        <begin position="2"/>
        <end position="229"/>
    </location>
</feature>
<dbReference type="InterPro" id="IPR001509">
    <property type="entry name" value="Epimerase_deHydtase"/>
</dbReference>